<dbReference type="PROSITE" id="PS52040">
    <property type="entry name" value="TOPO_IIA"/>
    <property type="match status" value="1"/>
</dbReference>
<dbReference type="RefSeq" id="WP_256547497.1">
    <property type="nucleotide sequence ID" value="NZ_CP101809.1"/>
</dbReference>
<evidence type="ECO:0000256" key="6">
    <source>
        <dbReference type="ARBA" id="ARBA00023235"/>
    </source>
</evidence>
<feature type="active site" description="O-(5'-phospho-DNA)-tyrosine intermediate" evidence="7">
    <location>
        <position position="137"/>
    </location>
</feature>
<dbReference type="NCBIfam" id="NF004043">
    <property type="entry name" value="PRK05560.1"/>
    <property type="match status" value="1"/>
</dbReference>
<comment type="similarity">
    <text evidence="2">Belongs to the type II topoisomerase GyrA/ParC subunit family.</text>
</comment>
<feature type="region of interest" description="Disordered" evidence="9">
    <location>
        <begin position="831"/>
        <end position="856"/>
    </location>
</feature>
<keyword evidence="6 7" id="KW-0413">Isomerase</keyword>
<dbReference type="CDD" id="cd00187">
    <property type="entry name" value="TOP4c"/>
    <property type="match status" value="1"/>
</dbReference>
<accession>A0ABU0LYP0</accession>
<dbReference type="SUPFAM" id="SSF101904">
    <property type="entry name" value="GyrA/ParC C-terminal domain-like"/>
    <property type="match status" value="1"/>
</dbReference>
<dbReference type="InterPro" id="IPR002205">
    <property type="entry name" value="Topo_IIA_dom_A"/>
</dbReference>
<evidence type="ECO:0000256" key="8">
    <source>
        <dbReference type="SAM" id="Coils"/>
    </source>
</evidence>
<dbReference type="Gene3D" id="3.30.1360.40">
    <property type="match status" value="1"/>
</dbReference>
<dbReference type="InterPro" id="IPR013760">
    <property type="entry name" value="Topo_IIA-like_dom_sf"/>
</dbReference>
<dbReference type="Pfam" id="PF00521">
    <property type="entry name" value="DNA_topoisoIV"/>
    <property type="match status" value="1"/>
</dbReference>
<evidence type="ECO:0000256" key="1">
    <source>
        <dbReference type="ARBA" id="ARBA00000185"/>
    </source>
</evidence>
<reference evidence="11" key="1">
    <citation type="submission" date="2023-07" db="EMBL/GenBank/DDBJ databases">
        <title>Genomic Encyclopedia of Type Strains, Phase IV (KMG-IV): sequencing the most valuable type-strain genomes for metagenomic binning, comparative biology and taxonomic classification.</title>
        <authorList>
            <person name="Goeker M."/>
        </authorList>
    </citation>
    <scope>NUCLEOTIDE SEQUENCE [LARGE SCALE GENOMIC DNA]</scope>
    <source>
        <strain evidence="11">DSM 21204</strain>
    </source>
</reference>
<evidence type="ECO:0000256" key="4">
    <source>
        <dbReference type="ARBA" id="ARBA00023029"/>
    </source>
</evidence>
<proteinExistence type="inferred from homology"/>
<evidence type="ECO:0000256" key="9">
    <source>
        <dbReference type="SAM" id="MobiDB-lite"/>
    </source>
</evidence>
<dbReference type="Gene3D" id="2.120.10.90">
    <property type="entry name" value="DNA gyrase/topoisomerase IV, subunit A, C-terminal"/>
    <property type="match status" value="1"/>
</dbReference>
<evidence type="ECO:0000259" key="10">
    <source>
        <dbReference type="PROSITE" id="PS52040"/>
    </source>
</evidence>
<evidence type="ECO:0000256" key="7">
    <source>
        <dbReference type="PROSITE-ProRule" id="PRU01384"/>
    </source>
</evidence>
<evidence type="ECO:0000313" key="11">
    <source>
        <dbReference type="EMBL" id="MDQ0513805.1"/>
    </source>
</evidence>
<evidence type="ECO:0000256" key="5">
    <source>
        <dbReference type="ARBA" id="ARBA00023125"/>
    </source>
</evidence>
<dbReference type="NCBIfam" id="TIGR01063">
    <property type="entry name" value="gyrA"/>
    <property type="match status" value="1"/>
</dbReference>
<evidence type="ECO:0000313" key="12">
    <source>
        <dbReference type="Proteomes" id="UP001240643"/>
    </source>
</evidence>
<dbReference type="SUPFAM" id="SSF56719">
    <property type="entry name" value="Type II DNA topoisomerase"/>
    <property type="match status" value="1"/>
</dbReference>
<dbReference type="PANTHER" id="PTHR43493">
    <property type="entry name" value="DNA GYRASE/TOPOISOMERASE SUBUNIT A"/>
    <property type="match status" value="1"/>
</dbReference>
<name>A0ABU0LYP0_9BACT</name>
<dbReference type="InterPro" id="IPR013758">
    <property type="entry name" value="Topo_IIA_A/C_ab"/>
</dbReference>
<comment type="catalytic activity">
    <reaction evidence="1 7">
        <text>ATP-dependent breakage, passage and rejoining of double-stranded DNA.</text>
        <dbReference type="EC" id="5.6.2.2"/>
    </reaction>
</comment>
<organism evidence="11 12">
    <name type="scientific">Mycoplasmoides fastidiosum</name>
    <dbReference type="NCBI Taxonomy" id="92758"/>
    <lineage>
        <taxon>Bacteria</taxon>
        <taxon>Bacillati</taxon>
        <taxon>Mycoplasmatota</taxon>
        <taxon>Mycoplasmoidales</taxon>
        <taxon>Mycoplasmoidaceae</taxon>
        <taxon>Mycoplasmoides</taxon>
    </lineage>
</organism>
<dbReference type="Gene3D" id="3.90.199.10">
    <property type="entry name" value="Topoisomerase II, domain 5"/>
    <property type="match status" value="1"/>
</dbReference>
<evidence type="ECO:0000256" key="2">
    <source>
        <dbReference type="ARBA" id="ARBA00008263"/>
    </source>
</evidence>
<dbReference type="PANTHER" id="PTHR43493:SF5">
    <property type="entry name" value="DNA GYRASE SUBUNIT A, CHLOROPLASTIC_MITOCHONDRIAL"/>
    <property type="match status" value="1"/>
</dbReference>
<dbReference type="InterPro" id="IPR050220">
    <property type="entry name" value="Type_II_DNA_Topoisomerases"/>
</dbReference>
<evidence type="ECO:0000256" key="3">
    <source>
        <dbReference type="ARBA" id="ARBA00012895"/>
    </source>
</evidence>
<sequence length="856" mass="96897">MNKKNNKKNKIESIIQSLSTSKVNPIEITQEMRQSFLDYSMSVITARAIPDVRDGLKPVHRRILFTAFERGFTSDKRFHKSANLVGLVMGYYHPHGDTSIYEALVRLAQDFSSRYPLVEGQGNFGSIDGDKAAAMRYTEVRLSKLGDLFLEGIKEDTVNFMPNYDETRSEPTILPTAIPNILINGALGIAVGMATTIPPHNLTEICNGALALLENPNLSSEEMGRYIQGPDFPTGGEIHNTNGIQSYFETGNGSFYNRAKVVVEEINDRKCLVVQEIPYNLRKENLIKKIVELAKPGKNGVVIKEIEGNINDIRDESSRHGIRLIIELKKEANTDLVLNALYRHSPLQSNVAVNMVMLVNGEPKVLGIIDVLKNYLAHQFEVLVRKTKFNLNKMRERMHLLEGRKVVAENLKAIVELIQEADDVEAILATDYHLTEIQIKDILDQPLKNLKRIERNKLFENIKELQQNIDNHELILSSKQKQTEIITNSITHIRDKFGDERRTIVYHNSTGKINDLSLIPNDPMVITLSQKGYLKRTSIEDYRATKRGGVGIKANLMYEDDDTKMVLTCYAHDKLYFFSSKGKIYETFAYEITQTKRVGRGKPVQTIFEFLTKTETIATILVVNDDYDPEITSLIFATKKGYVKKTLLKEFSKIFRNGKRAISLEEDDELSFVFFGTDEDEILFASSQNRMNRFKAASVRNMGRTARGVRGIKLKENDYLISASSTQAGNLVLSISENGLGKLSSVEDFRLTSRNSQGIIAQKISERSGKMIMCVLVKGDEDIFLITDKGISNRFSLKNLRVMRRNTAGVVLIDMKRLNDQKIVYATKYSAPDSENEISEEEGFVESEETGFEEQE</sequence>
<dbReference type="Proteomes" id="UP001240643">
    <property type="component" value="Unassembled WGS sequence"/>
</dbReference>
<dbReference type="SMART" id="SM00434">
    <property type="entry name" value="TOP4c"/>
    <property type="match status" value="1"/>
</dbReference>
<feature type="coiled-coil region" evidence="8">
    <location>
        <begin position="448"/>
        <end position="482"/>
    </location>
</feature>
<feature type="domain" description="Topo IIA-type catalytic" evidence="10">
    <location>
        <begin position="49"/>
        <end position="518"/>
    </location>
</feature>
<protein>
    <recommendedName>
        <fullName evidence="3">DNA topoisomerase (ATP-hydrolyzing)</fullName>
        <ecNumber evidence="3">5.6.2.2</ecNumber>
    </recommendedName>
</protein>
<dbReference type="Pfam" id="PF03989">
    <property type="entry name" value="DNA_gyraseA_C"/>
    <property type="match status" value="6"/>
</dbReference>
<feature type="compositionally biased region" description="Acidic residues" evidence="9">
    <location>
        <begin position="834"/>
        <end position="856"/>
    </location>
</feature>
<keyword evidence="8" id="KW-0175">Coiled coil</keyword>
<dbReference type="InterPro" id="IPR035516">
    <property type="entry name" value="Gyrase/topoIV_suA_C"/>
</dbReference>
<dbReference type="Gene3D" id="1.10.268.10">
    <property type="entry name" value="Topoisomerase, domain 3"/>
    <property type="match status" value="1"/>
</dbReference>
<keyword evidence="5 7" id="KW-0238">DNA-binding</keyword>
<dbReference type="InterPro" id="IPR006691">
    <property type="entry name" value="GyrA/parC_rep"/>
</dbReference>
<keyword evidence="4 7" id="KW-0799">Topoisomerase</keyword>
<dbReference type="NCBIfam" id="NF004044">
    <property type="entry name" value="PRK05561.1"/>
    <property type="match status" value="1"/>
</dbReference>
<dbReference type="GO" id="GO:0003918">
    <property type="term" value="F:DNA topoisomerase type II (double strand cut, ATP-hydrolyzing) activity"/>
    <property type="evidence" value="ECO:0007669"/>
    <property type="project" value="UniProtKB-EC"/>
</dbReference>
<comment type="caution">
    <text evidence="11">The sequence shown here is derived from an EMBL/GenBank/DDBJ whole genome shotgun (WGS) entry which is preliminary data.</text>
</comment>
<keyword evidence="12" id="KW-1185">Reference proteome</keyword>
<dbReference type="EMBL" id="JAUSWO010000001">
    <property type="protein sequence ID" value="MDQ0513805.1"/>
    <property type="molecule type" value="Genomic_DNA"/>
</dbReference>
<dbReference type="EC" id="5.6.2.2" evidence="3"/>
<dbReference type="InterPro" id="IPR013757">
    <property type="entry name" value="Topo_IIA_A_a_sf"/>
</dbReference>
<gene>
    <name evidence="11" type="ORF">J2Z62_000243</name>
</gene>